<gene>
    <name evidence="3" type="ORF">LJD61_14520</name>
</gene>
<keyword evidence="1" id="KW-0378">Hydrolase</keyword>
<reference evidence="3 4" key="1">
    <citation type="submission" date="2021-10" db="EMBL/GenBank/DDBJ databases">
        <title>Lutispora strain m25 sp. nov., a thermophilic, non-spore-forming bacterium isolated from a lab-scale methanogenic bioreactor digesting anaerobic sludge.</title>
        <authorList>
            <person name="El Houari A."/>
            <person name="Mcdonald J."/>
        </authorList>
    </citation>
    <scope>NUCLEOTIDE SEQUENCE [LARGE SCALE GENOMIC DNA]</scope>
    <source>
        <strain evidence="4">m25</strain>
    </source>
</reference>
<proteinExistence type="predicted"/>
<dbReference type="Gene3D" id="3.40.630.40">
    <property type="entry name" value="Zn-dependent exopeptidases"/>
    <property type="match status" value="1"/>
</dbReference>
<evidence type="ECO:0000313" key="4">
    <source>
        <dbReference type="Proteomes" id="UP001651880"/>
    </source>
</evidence>
<dbReference type="Proteomes" id="UP001651880">
    <property type="component" value="Unassembled WGS sequence"/>
</dbReference>
<protein>
    <submittedName>
        <fullName evidence="3">N-acetylmuramoyl-L-alanine amidase</fullName>
    </submittedName>
</protein>
<dbReference type="PANTHER" id="PTHR30404:SF0">
    <property type="entry name" value="N-ACETYLMURAMOYL-L-ALANINE AMIDASE AMIC"/>
    <property type="match status" value="1"/>
</dbReference>
<evidence type="ECO:0000313" key="3">
    <source>
        <dbReference type="EMBL" id="MCQ1530754.1"/>
    </source>
</evidence>
<dbReference type="RefSeq" id="WP_255228275.1">
    <property type="nucleotide sequence ID" value="NZ_JAJEKE010000014.1"/>
</dbReference>
<evidence type="ECO:0000259" key="2">
    <source>
        <dbReference type="SMART" id="SM00646"/>
    </source>
</evidence>
<dbReference type="SUPFAM" id="SSF53187">
    <property type="entry name" value="Zn-dependent exopeptidases"/>
    <property type="match status" value="1"/>
</dbReference>
<dbReference type="InterPro" id="IPR002508">
    <property type="entry name" value="MurNAc-LAA_cat"/>
</dbReference>
<evidence type="ECO:0000256" key="1">
    <source>
        <dbReference type="ARBA" id="ARBA00022801"/>
    </source>
</evidence>
<sequence>MKIFVRFGHDILRNGSFTGAPGTLLSERDVIESYAPWVAQELYYAGHDVMTYSTLNHSDDAYATANEALMAGIREAKDWGAELFVSCHANSTDDSSVSYSMCYYRNDSLSKTLATAVSKAAATTLGLTNRGAVYKSGLAETSSTMNMSSIIIEPLFVSNTSDCQKFLDVGGEAVGTAIAEAILSKI</sequence>
<feature type="domain" description="MurNAc-LAA" evidence="2">
    <location>
        <begin position="73"/>
        <end position="183"/>
    </location>
</feature>
<accession>A0ABT1NI41</accession>
<dbReference type="EMBL" id="JAJEKE010000014">
    <property type="protein sequence ID" value="MCQ1530754.1"/>
    <property type="molecule type" value="Genomic_DNA"/>
</dbReference>
<dbReference type="Pfam" id="PF01520">
    <property type="entry name" value="Amidase_3"/>
    <property type="match status" value="1"/>
</dbReference>
<comment type="caution">
    <text evidence="3">The sequence shown here is derived from an EMBL/GenBank/DDBJ whole genome shotgun (WGS) entry which is preliminary data.</text>
</comment>
<keyword evidence="4" id="KW-1185">Reference proteome</keyword>
<organism evidence="3 4">
    <name type="scientific">Lutispora saccharofermentans</name>
    <dbReference type="NCBI Taxonomy" id="3024236"/>
    <lineage>
        <taxon>Bacteria</taxon>
        <taxon>Bacillati</taxon>
        <taxon>Bacillota</taxon>
        <taxon>Clostridia</taxon>
        <taxon>Lutisporales</taxon>
        <taxon>Lutisporaceae</taxon>
        <taxon>Lutispora</taxon>
    </lineage>
</organism>
<dbReference type="CDD" id="cd02696">
    <property type="entry name" value="MurNAc-LAA"/>
    <property type="match status" value="1"/>
</dbReference>
<dbReference type="PANTHER" id="PTHR30404">
    <property type="entry name" value="N-ACETYLMURAMOYL-L-ALANINE AMIDASE"/>
    <property type="match status" value="1"/>
</dbReference>
<name>A0ABT1NI41_9FIRM</name>
<dbReference type="InterPro" id="IPR050695">
    <property type="entry name" value="N-acetylmuramoyl_amidase_3"/>
</dbReference>
<dbReference type="SMART" id="SM00646">
    <property type="entry name" value="Ami_3"/>
    <property type="match status" value="1"/>
</dbReference>